<evidence type="ECO:0000313" key="2">
    <source>
        <dbReference type="Proteomes" id="UP000295497"/>
    </source>
</evidence>
<proteinExistence type="predicted"/>
<sequence length="105" mass="11625">MRRFVGSYSSLLALREGVRGYQIAVQGLVCAKARLKALYRSRGIRGPGEAMVEAVTRASSLERLPVAHWVPGEQRSEQLDAAAIARERAEAWLLSAAHNLRWPGR</sequence>
<evidence type="ECO:0000313" key="1">
    <source>
        <dbReference type="EMBL" id="AUX30693.1"/>
    </source>
</evidence>
<dbReference type="Proteomes" id="UP000295497">
    <property type="component" value="Chromosome"/>
</dbReference>
<evidence type="ECO:0008006" key="3">
    <source>
        <dbReference type="Google" id="ProtNLM"/>
    </source>
</evidence>
<protein>
    <recommendedName>
        <fullName evidence="3">Transposase</fullName>
    </recommendedName>
</protein>
<reference evidence="1 2" key="1">
    <citation type="submission" date="2015-09" db="EMBL/GenBank/DDBJ databases">
        <title>Sorangium comparison.</title>
        <authorList>
            <person name="Zaburannyi N."/>
            <person name="Bunk B."/>
            <person name="Overmann J."/>
            <person name="Mueller R."/>
        </authorList>
    </citation>
    <scope>NUCLEOTIDE SEQUENCE [LARGE SCALE GENOMIC DNA]</scope>
    <source>
        <strain evidence="1 2">So ce836</strain>
    </source>
</reference>
<dbReference type="EMBL" id="CP012672">
    <property type="protein sequence ID" value="AUX30693.1"/>
    <property type="molecule type" value="Genomic_DNA"/>
</dbReference>
<dbReference type="AlphaFoldDB" id="A0A4P2QMF2"/>
<accession>A0A4P2QMF2</accession>
<organism evidence="1 2">
    <name type="scientific">Sorangium cellulosum</name>
    <name type="common">Polyangium cellulosum</name>
    <dbReference type="NCBI Taxonomy" id="56"/>
    <lineage>
        <taxon>Bacteria</taxon>
        <taxon>Pseudomonadati</taxon>
        <taxon>Myxococcota</taxon>
        <taxon>Polyangia</taxon>
        <taxon>Polyangiales</taxon>
        <taxon>Polyangiaceae</taxon>
        <taxon>Sorangium</taxon>
    </lineage>
</organism>
<gene>
    <name evidence="1" type="ORF">SOCE836_028040</name>
</gene>
<name>A0A4P2QMF2_SORCE</name>